<evidence type="ECO:0000256" key="2">
    <source>
        <dbReference type="SAM" id="Phobius"/>
    </source>
</evidence>
<reference evidence="3" key="1">
    <citation type="submission" date="2021-01" db="EMBL/GenBank/DDBJ databases">
        <authorList>
            <person name="Corre E."/>
            <person name="Pelletier E."/>
            <person name="Niang G."/>
            <person name="Scheremetjew M."/>
            <person name="Finn R."/>
            <person name="Kale V."/>
            <person name="Holt S."/>
            <person name="Cochrane G."/>
            <person name="Meng A."/>
            <person name="Brown T."/>
            <person name="Cohen L."/>
        </authorList>
    </citation>
    <scope>NUCLEOTIDE SEQUENCE</scope>
    <source>
        <strain evidence="3">NY070348D</strain>
    </source>
</reference>
<organism evidence="3">
    <name type="scientific">Mucochytrium quahogii</name>
    <dbReference type="NCBI Taxonomy" id="96639"/>
    <lineage>
        <taxon>Eukaryota</taxon>
        <taxon>Sar</taxon>
        <taxon>Stramenopiles</taxon>
        <taxon>Bigyra</taxon>
        <taxon>Labyrinthulomycetes</taxon>
        <taxon>Thraustochytrida</taxon>
        <taxon>Thraustochytriidae</taxon>
        <taxon>Mucochytrium</taxon>
    </lineage>
</organism>
<proteinExistence type="predicted"/>
<accession>A0A7S2SJA0</accession>
<name>A0A7S2SJA0_9STRA</name>
<evidence type="ECO:0000256" key="1">
    <source>
        <dbReference type="SAM" id="MobiDB-lite"/>
    </source>
</evidence>
<dbReference type="Gene3D" id="3.40.630.10">
    <property type="entry name" value="Zn peptidases"/>
    <property type="match status" value="1"/>
</dbReference>
<keyword evidence="2" id="KW-0472">Membrane</keyword>
<dbReference type="EMBL" id="HBHK01023246">
    <property type="protein sequence ID" value="CAD9701742.1"/>
    <property type="molecule type" value="Transcribed_RNA"/>
</dbReference>
<keyword evidence="2" id="KW-1133">Transmembrane helix</keyword>
<feature type="compositionally biased region" description="Polar residues" evidence="1">
    <location>
        <begin position="349"/>
        <end position="369"/>
    </location>
</feature>
<feature type="transmembrane region" description="Helical" evidence="2">
    <location>
        <begin position="17"/>
        <end position="37"/>
    </location>
</feature>
<dbReference type="SUPFAM" id="SSF53187">
    <property type="entry name" value="Zn-dependent exopeptidases"/>
    <property type="match status" value="1"/>
</dbReference>
<evidence type="ECO:0000313" key="3">
    <source>
        <dbReference type="EMBL" id="CAD9701742.1"/>
    </source>
</evidence>
<dbReference type="AlphaFoldDB" id="A0A7S2SJA0"/>
<sequence length="554" mass="61058">MVDPHKPKPKGVGRFKLCMLLSLVVIGLIDLFIHGWVASVPVRSNMSLGMATPSNGAHVKETVLSFPLRFGDKEAAGGDIMLGAKEMTVGDNSLVITPHTETNYKISLSQPPLDDVAIVLKDLNECYKSISPQALLFTLANWDVKQLVEFEFVDGDSVNEDKNCDISHNLYSSDPRYDQVFVVSKPYTSREASIVSFLKGNQLTRLESGDPDVQGVQEALPSTDVMMVTDTIDNFRDPNVNLSAILADFTCYQNVNKNAAVKCVLGEGLYHQTFVYIVSAEGLEDLSIEAPYVMIVGGVHGKEHAGFSAAGWIKDRWRPVQGRFIVIDRMNRKGVERNTRYVPPDPSKVSKSAKSNSTKGLKSNSTKAAKSNPECDVQRCDLNRVFPLDPDSQPSMELAQFLWNFTALVKPKFFIDMHEGWGFYGENQAHVTSGANNGHLVGNPNFSKGSTIITSPNAKAMGEIMKTAVNANITEKKHKFEVLSPPIEGGLARRVNNAFGAMSIVFETTQKMQSLEKRVTQQLTMAGALLREVGFLHKDFKVENIPSINVVRVE</sequence>
<keyword evidence="2" id="KW-0812">Transmembrane</keyword>
<feature type="region of interest" description="Disordered" evidence="1">
    <location>
        <begin position="337"/>
        <end position="374"/>
    </location>
</feature>
<gene>
    <name evidence="3" type="ORF">QSP1433_LOCUS14696</name>
</gene>
<protein>
    <submittedName>
        <fullName evidence="3">Uncharacterized protein</fullName>
    </submittedName>
</protein>